<evidence type="ECO:0000313" key="2">
    <source>
        <dbReference type="EMBL" id="KAJ1118611.1"/>
    </source>
</evidence>
<evidence type="ECO:0000313" key="3">
    <source>
        <dbReference type="Proteomes" id="UP001066276"/>
    </source>
</evidence>
<accession>A0AAV7NRB6</accession>
<name>A0AAV7NRB6_PLEWA</name>
<sequence length="89" mass="9425">MQLGPAGPERTRGAQERLAAALESRDVVRGSSGRGWQQCTAVPEALQRHCDWGQEFGGTARPAARGQRSGGASSPVGTIAEALWAPRVW</sequence>
<keyword evidence="3" id="KW-1185">Reference proteome</keyword>
<protein>
    <submittedName>
        <fullName evidence="2">Uncharacterized protein</fullName>
    </submittedName>
</protein>
<dbReference type="EMBL" id="JANPWB010000012">
    <property type="protein sequence ID" value="KAJ1118611.1"/>
    <property type="molecule type" value="Genomic_DNA"/>
</dbReference>
<organism evidence="2 3">
    <name type="scientific">Pleurodeles waltl</name>
    <name type="common">Iberian ribbed newt</name>
    <dbReference type="NCBI Taxonomy" id="8319"/>
    <lineage>
        <taxon>Eukaryota</taxon>
        <taxon>Metazoa</taxon>
        <taxon>Chordata</taxon>
        <taxon>Craniata</taxon>
        <taxon>Vertebrata</taxon>
        <taxon>Euteleostomi</taxon>
        <taxon>Amphibia</taxon>
        <taxon>Batrachia</taxon>
        <taxon>Caudata</taxon>
        <taxon>Salamandroidea</taxon>
        <taxon>Salamandridae</taxon>
        <taxon>Pleurodelinae</taxon>
        <taxon>Pleurodeles</taxon>
    </lineage>
</organism>
<proteinExistence type="predicted"/>
<evidence type="ECO:0000256" key="1">
    <source>
        <dbReference type="SAM" id="MobiDB-lite"/>
    </source>
</evidence>
<comment type="caution">
    <text evidence="2">The sequence shown here is derived from an EMBL/GenBank/DDBJ whole genome shotgun (WGS) entry which is preliminary data.</text>
</comment>
<feature type="region of interest" description="Disordered" evidence="1">
    <location>
        <begin position="57"/>
        <end position="77"/>
    </location>
</feature>
<dbReference type="AlphaFoldDB" id="A0AAV7NRB6"/>
<gene>
    <name evidence="2" type="ORF">NDU88_006801</name>
</gene>
<reference evidence="2" key="1">
    <citation type="journal article" date="2022" name="bioRxiv">
        <title>Sequencing and chromosome-scale assembly of the giantPleurodeles waltlgenome.</title>
        <authorList>
            <person name="Brown T."/>
            <person name="Elewa A."/>
            <person name="Iarovenko S."/>
            <person name="Subramanian E."/>
            <person name="Araus A.J."/>
            <person name="Petzold A."/>
            <person name="Susuki M."/>
            <person name="Suzuki K.-i.T."/>
            <person name="Hayashi T."/>
            <person name="Toyoda A."/>
            <person name="Oliveira C."/>
            <person name="Osipova E."/>
            <person name="Leigh N.D."/>
            <person name="Simon A."/>
            <person name="Yun M.H."/>
        </authorList>
    </citation>
    <scope>NUCLEOTIDE SEQUENCE</scope>
    <source>
        <strain evidence="2">20211129_DDA</strain>
        <tissue evidence="2">Liver</tissue>
    </source>
</reference>
<dbReference type="Proteomes" id="UP001066276">
    <property type="component" value="Chromosome 8"/>
</dbReference>